<feature type="compositionally biased region" description="Acidic residues" evidence="1">
    <location>
        <begin position="158"/>
        <end position="187"/>
    </location>
</feature>
<dbReference type="PANTHER" id="PTHR34775:SF6">
    <property type="entry name" value="TRANSMEMBRANE PROTEIN"/>
    <property type="match status" value="1"/>
</dbReference>
<evidence type="ECO:0000313" key="3">
    <source>
        <dbReference type="Proteomes" id="UP000235145"/>
    </source>
</evidence>
<name>A0A9R1VT32_LACSA</name>
<accession>A0A9R1VT32</accession>
<dbReference type="AlphaFoldDB" id="A0A9R1VT32"/>
<proteinExistence type="predicted"/>
<keyword evidence="3" id="KW-1185">Reference proteome</keyword>
<organism evidence="2 3">
    <name type="scientific">Lactuca sativa</name>
    <name type="common">Garden lettuce</name>
    <dbReference type="NCBI Taxonomy" id="4236"/>
    <lineage>
        <taxon>Eukaryota</taxon>
        <taxon>Viridiplantae</taxon>
        <taxon>Streptophyta</taxon>
        <taxon>Embryophyta</taxon>
        <taxon>Tracheophyta</taxon>
        <taxon>Spermatophyta</taxon>
        <taxon>Magnoliopsida</taxon>
        <taxon>eudicotyledons</taxon>
        <taxon>Gunneridae</taxon>
        <taxon>Pentapetalae</taxon>
        <taxon>asterids</taxon>
        <taxon>campanulids</taxon>
        <taxon>Asterales</taxon>
        <taxon>Asteraceae</taxon>
        <taxon>Cichorioideae</taxon>
        <taxon>Cichorieae</taxon>
        <taxon>Lactucinae</taxon>
        <taxon>Lactuca</taxon>
    </lineage>
</organism>
<reference evidence="2 3" key="1">
    <citation type="journal article" date="2017" name="Nat. Commun.">
        <title>Genome assembly with in vitro proximity ligation data and whole-genome triplication in lettuce.</title>
        <authorList>
            <person name="Reyes-Chin-Wo S."/>
            <person name="Wang Z."/>
            <person name="Yang X."/>
            <person name="Kozik A."/>
            <person name="Arikit S."/>
            <person name="Song C."/>
            <person name="Xia L."/>
            <person name="Froenicke L."/>
            <person name="Lavelle D.O."/>
            <person name="Truco M.J."/>
            <person name="Xia R."/>
            <person name="Zhu S."/>
            <person name="Xu C."/>
            <person name="Xu H."/>
            <person name="Xu X."/>
            <person name="Cox K."/>
            <person name="Korf I."/>
            <person name="Meyers B.C."/>
            <person name="Michelmore R.W."/>
        </authorList>
    </citation>
    <scope>NUCLEOTIDE SEQUENCE [LARGE SCALE GENOMIC DNA]</scope>
    <source>
        <strain evidence="3">cv. Salinas</strain>
        <tissue evidence="2">Seedlings</tissue>
    </source>
</reference>
<comment type="caution">
    <text evidence="2">The sequence shown here is derived from an EMBL/GenBank/DDBJ whole genome shotgun (WGS) entry which is preliminary data.</text>
</comment>
<evidence type="ECO:0000256" key="1">
    <source>
        <dbReference type="SAM" id="MobiDB-lite"/>
    </source>
</evidence>
<gene>
    <name evidence="2" type="ORF">LSAT_V11C400196420</name>
</gene>
<feature type="region of interest" description="Disordered" evidence="1">
    <location>
        <begin position="1"/>
        <end position="25"/>
    </location>
</feature>
<evidence type="ECO:0000313" key="2">
    <source>
        <dbReference type="EMBL" id="KAJ0210375.1"/>
    </source>
</evidence>
<feature type="region of interest" description="Disordered" evidence="1">
    <location>
        <begin position="156"/>
        <end position="187"/>
    </location>
</feature>
<dbReference type="PANTHER" id="PTHR34775">
    <property type="entry name" value="TRANSMEMBRANE PROTEIN"/>
    <property type="match status" value="1"/>
</dbReference>
<dbReference type="EMBL" id="NBSK02000004">
    <property type="protein sequence ID" value="KAJ0210375.1"/>
    <property type="molecule type" value="Genomic_DNA"/>
</dbReference>
<dbReference type="Proteomes" id="UP000235145">
    <property type="component" value="Unassembled WGS sequence"/>
</dbReference>
<protein>
    <submittedName>
        <fullName evidence="2">Uncharacterized protein</fullName>
    </submittedName>
</protein>
<sequence>MDRGNNENELNPEMASRLKKQSPTKNFMSHTICTTNKATVLKKKILGERNETLDVNEQPSLQRSSSFESKSVKSPVVVDHVQKPYDPVNNYLSPRPKFLRYNPNRRRMISVLHGNEESVRSSNSFEAPGMELGADSYGFVDSCSQKEEQTLDLINNEGECEEEDEEGESQEEEEEDEEEEEEEEIEFGDDERFWNLKGFLKFIAVVIAVIYTTQAICSMDSPTPFHTVETWSNVYGVSGLNFSQVGSCSLMETELVVGRLKEVDIVGVHDDEEETSDSLQELGADIDLENDEADVIHGEMWKEDEDLDENDEIAEEMVAIYDVEGEREVDDDDQTLVATDSDENEEIAEQEMEEINDSEIETETIQSESFDLNLVGVIGFFMLILTSSFGVMYSRRMKSSPPVTPTVAGANHEAEKEEIRVLEQEDHEEEESPLMKSTPLQKDVSEEHSHIHPPSVELLGEFVFGESNSLIQSTIFSGETKASHIENSTGDSVVYNEKTIKKQRRKIEPTTVEDLQRSLPSLEMKMSLIFHDKTSIDLVCSKFNHFSIQMTDRNLNSIKFRGKITQINGTYLIGLIDHTRKIYWNSRKKKTHHLLYQMKKMKNNTLWTTMIHLRLLNKLLHLKNMDVYVHVYTCLLLLPLHPIFVSDDDLCYSFDFFLHPFRLDFDDEGMKMEVGFCLWNYGFEVLDV</sequence>